<dbReference type="Proteomes" id="UP000003246">
    <property type="component" value="Unassembled WGS sequence"/>
</dbReference>
<protein>
    <recommendedName>
        <fullName evidence="2">Transposase IS200-like domain-containing protein</fullName>
    </recommendedName>
</protein>
<feature type="region of interest" description="Disordered" evidence="1">
    <location>
        <begin position="138"/>
        <end position="166"/>
    </location>
</feature>
<dbReference type="AlphaFoldDB" id="E5WX81"/>
<evidence type="ECO:0000256" key="1">
    <source>
        <dbReference type="SAM" id="MobiDB-lite"/>
    </source>
</evidence>
<dbReference type="GO" id="GO:0003677">
    <property type="term" value="F:DNA binding"/>
    <property type="evidence" value="ECO:0007669"/>
    <property type="project" value="InterPro"/>
</dbReference>
<accession>E5WX81</accession>
<evidence type="ECO:0000313" key="4">
    <source>
        <dbReference type="Proteomes" id="UP000003246"/>
    </source>
</evidence>
<dbReference type="GO" id="GO:0004803">
    <property type="term" value="F:transposase activity"/>
    <property type="evidence" value="ECO:0007669"/>
    <property type="project" value="InterPro"/>
</dbReference>
<evidence type="ECO:0000259" key="2">
    <source>
        <dbReference type="SMART" id="SM01321"/>
    </source>
</evidence>
<dbReference type="HOGENOM" id="CLU_101320_1_0_10"/>
<sequence>MMGRIRHLYHLIFVTKGRKMTIPTTGKGLMLERMTRIFTGKGCRVHAANAFLNHVHVLVEIPNSGDFSKIVNKVKGATGTVYQKTPEYADFSGWAAGFDSFSVSFSDLHRLRRHIEEQHTIHQEISFEEEYGQLLEENGFDPHQTSVPASSTVHFSANTHPKNGIK</sequence>
<dbReference type="InterPro" id="IPR036515">
    <property type="entry name" value="Transposase_17_sf"/>
</dbReference>
<dbReference type="Gene3D" id="3.30.70.1290">
    <property type="entry name" value="Transposase IS200-like"/>
    <property type="match status" value="1"/>
</dbReference>
<dbReference type="SUPFAM" id="SSF143422">
    <property type="entry name" value="Transposase IS200-like"/>
    <property type="match status" value="1"/>
</dbReference>
<comment type="caution">
    <text evidence="3">The sequence shown here is derived from an EMBL/GenBank/DDBJ whole genome shotgun (WGS) entry which is preliminary data.</text>
</comment>
<dbReference type="GO" id="GO:0006313">
    <property type="term" value="P:DNA transposition"/>
    <property type="evidence" value="ECO:0007669"/>
    <property type="project" value="InterPro"/>
</dbReference>
<dbReference type="PANTHER" id="PTHR33360">
    <property type="entry name" value="TRANSPOSASE FOR INSERTION SEQUENCE ELEMENT IS200"/>
    <property type="match status" value="1"/>
</dbReference>
<reference evidence="3 4" key="1">
    <citation type="submission" date="2010-10" db="EMBL/GenBank/DDBJ databases">
        <title>The Genome Sequence of Bacteroides eggerthii strain 1_2_48FAA.</title>
        <authorList>
            <consortium name="The Broad Institute Genome Sequencing Platform"/>
            <person name="Ward D."/>
            <person name="Earl A."/>
            <person name="Feldgarden M."/>
            <person name="Young S.K."/>
            <person name="Gargeya S."/>
            <person name="Zeng Q."/>
            <person name="Alvarado L."/>
            <person name="Berlin A."/>
            <person name="Bochicchio J."/>
            <person name="Chapman S.B."/>
            <person name="Chen Z."/>
            <person name="Freedman E."/>
            <person name="Gellesch M."/>
            <person name="Goldberg J."/>
            <person name="Griggs A."/>
            <person name="Gujja S."/>
            <person name="Heilman E."/>
            <person name="Heiman D."/>
            <person name="Howarth C."/>
            <person name="Mehta T."/>
            <person name="Neiman D."/>
            <person name="Pearson M."/>
            <person name="Roberts A."/>
            <person name="Saif S."/>
            <person name="Shea T."/>
            <person name="Shenoy N."/>
            <person name="Sisk P."/>
            <person name="Stolte C."/>
            <person name="Sykes S."/>
            <person name="White J."/>
            <person name="Yandava C."/>
            <person name="Allen-Vercoe E."/>
            <person name="Ambrose C."/>
            <person name="Strauss J."/>
            <person name="Daigneault M."/>
            <person name="Haas B."/>
            <person name="Nusbaum C."/>
            <person name="Birren B."/>
        </authorList>
    </citation>
    <scope>NUCLEOTIDE SEQUENCE [LARGE SCALE GENOMIC DNA]</scope>
    <source>
        <strain evidence="3 4">1_2_48FAA</strain>
    </source>
</reference>
<dbReference type="SMART" id="SM01321">
    <property type="entry name" value="Y1_Tnp"/>
    <property type="match status" value="1"/>
</dbReference>
<name>E5WX81_9BACE</name>
<proteinExistence type="predicted"/>
<feature type="domain" description="Transposase IS200-like" evidence="2">
    <location>
        <begin position="4"/>
        <end position="118"/>
    </location>
</feature>
<dbReference type="EMBL" id="ACWG01000013">
    <property type="protein sequence ID" value="EFV30591.1"/>
    <property type="molecule type" value="Genomic_DNA"/>
</dbReference>
<dbReference type="InterPro" id="IPR002686">
    <property type="entry name" value="Transposase_17"/>
</dbReference>
<gene>
    <name evidence="3" type="ORF">HMPREF1016_01251</name>
</gene>
<dbReference type="Pfam" id="PF01797">
    <property type="entry name" value="Y1_Tnp"/>
    <property type="match status" value="1"/>
</dbReference>
<evidence type="ECO:0000313" key="3">
    <source>
        <dbReference type="EMBL" id="EFV30591.1"/>
    </source>
</evidence>
<organism evidence="3 4">
    <name type="scientific">Bacteroides eggerthii 1_2_48FAA</name>
    <dbReference type="NCBI Taxonomy" id="665953"/>
    <lineage>
        <taxon>Bacteria</taxon>
        <taxon>Pseudomonadati</taxon>
        <taxon>Bacteroidota</taxon>
        <taxon>Bacteroidia</taxon>
        <taxon>Bacteroidales</taxon>
        <taxon>Bacteroidaceae</taxon>
        <taxon>Bacteroides</taxon>
    </lineage>
</organism>
<feature type="compositionally biased region" description="Polar residues" evidence="1">
    <location>
        <begin position="143"/>
        <end position="166"/>
    </location>
</feature>
<dbReference type="PANTHER" id="PTHR33360:SF2">
    <property type="entry name" value="TRANSPOSASE FOR INSERTION SEQUENCE ELEMENT IS200"/>
    <property type="match status" value="1"/>
</dbReference>